<reference evidence="2 3" key="1">
    <citation type="journal article" date="2020" name="bioRxiv">
        <title>Metabolic contributions of an alphaproteobacterial endosymbiont in the apicomplexan Cardiosporidium cionae.</title>
        <authorList>
            <person name="Hunter E.S."/>
            <person name="Paight C.J."/>
            <person name="Lane C.E."/>
        </authorList>
    </citation>
    <scope>NUCLEOTIDE SEQUENCE [LARGE SCALE GENOMIC DNA]</scope>
    <source>
        <strain evidence="2">ESH_2018</strain>
    </source>
</reference>
<proteinExistence type="predicted"/>
<dbReference type="EMBL" id="JADAQX010000092">
    <property type="protein sequence ID" value="KAF8822062.1"/>
    <property type="molecule type" value="Genomic_DNA"/>
</dbReference>
<dbReference type="SUPFAM" id="SSF46565">
    <property type="entry name" value="Chaperone J-domain"/>
    <property type="match status" value="1"/>
</dbReference>
<dbReference type="InterPro" id="IPR002939">
    <property type="entry name" value="DnaJ_C"/>
</dbReference>
<dbReference type="SUPFAM" id="SSF49493">
    <property type="entry name" value="HSP40/DnaJ peptide-binding domain"/>
    <property type="match status" value="2"/>
</dbReference>
<feature type="domain" description="J" evidence="1">
    <location>
        <begin position="47"/>
        <end position="111"/>
    </location>
</feature>
<accession>A0ABQ7JDF7</accession>
<dbReference type="InterPro" id="IPR018253">
    <property type="entry name" value="DnaJ_domain_CS"/>
</dbReference>
<dbReference type="PRINTS" id="PR00625">
    <property type="entry name" value="JDOMAIN"/>
</dbReference>
<organism evidence="2 3">
    <name type="scientific">Cardiosporidium cionae</name>
    <dbReference type="NCBI Taxonomy" id="476202"/>
    <lineage>
        <taxon>Eukaryota</taxon>
        <taxon>Sar</taxon>
        <taxon>Alveolata</taxon>
        <taxon>Apicomplexa</taxon>
        <taxon>Aconoidasida</taxon>
        <taxon>Nephromycida</taxon>
        <taxon>Cardiosporidium</taxon>
    </lineage>
</organism>
<dbReference type="PANTHER" id="PTHR43888">
    <property type="entry name" value="DNAJ-LIKE-2, ISOFORM A-RELATED"/>
    <property type="match status" value="1"/>
</dbReference>
<dbReference type="CDD" id="cd10747">
    <property type="entry name" value="DnaJ_C"/>
    <property type="match status" value="1"/>
</dbReference>
<dbReference type="InterPro" id="IPR008971">
    <property type="entry name" value="HSP40/DnaJ_pept-bd"/>
</dbReference>
<keyword evidence="3" id="KW-1185">Reference proteome</keyword>
<dbReference type="Gene3D" id="2.10.230.10">
    <property type="entry name" value="Heat shock protein DnaJ, cysteine-rich domain"/>
    <property type="match status" value="1"/>
</dbReference>
<evidence type="ECO:0000313" key="3">
    <source>
        <dbReference type="Proteomes" id="UP000823046"/>
    </source>
</evidence>
<dbReference type="Proteomes" id="UP000823046">
    <property type="component" value="Unassembled WGS sequence"/>
</dbReference>
<comment type="caution">
    <text evidence="2">The sequence shown here is derived from an EMBL/GenBank/DDBJ whole genome shotgun (WGS) entry which is preliminary data.</text>
</comment>
<dbReference type="InterPro" id="IPR036869">
    <property type="entry name" value="J_dom_sf"/>
</dbReference>
<dbReference type="CDD" id="cd06257">
    <property type="entry name" value="DnaJ"/>
    <property type="match status" value="1"/>
</dbReference>
<protein>
    <submittedName>
        <fullName evidence="2">DnaJ protein</fullName>
    </submittedName>
</protein>
<dbReference type="Gene3D" id="1.10.287.110">
    <property type="entry name" value="DnaJ domain"/>
    <property type="match status" value="1"/>
</dbReference>
<evidence type="ECO:0000259" key="1">
    <source>
        <dbReference type="PROSITE" id="PS50076"/>
    </source>
</evidence>
<dbReference type="Gene3D" id="2.60.260.20">
    <property type="entry name" value="Urease metallochaperone UreE, N-terminal domain"/>
    <property type="match status" value="2"/>
</dbReference>
<sequence>MSPFSAFFLQNKLNCFSTSSNIALTNSECFKSGTGFLFAEALSEKKDLYKILGVKRSAPLSEIKSAFRKLSLKFHPDKDPSPKAAEIYNDISEAYNILMDQTKKKIYDKEGFGGLERFVKDCLNISSACAGSHSLKLVPYRVEKGFEQSGGENAMDPMDFYKSMFGGGIVYGEEEEKTPPAHLKIYVSLEDLYFGTELYISYTRPAICDKLDLCLVDNEECSAKGMKVVIQRLGPGFVVKNQISDDSCVSRGKAWKSPCRACPKGIRVPKTVELTAIIEPGSHSGHQIIFEEQGEEFIGKEKGDLILTIEELPHERYAGTPVASSELYIMRLSFVRNGDDLETSMHIDLKDALVGFSRELKHLDKSTVILTQSNVTHDGAILRQLNRGMPKSEVYGENGNLLVSIKVRYPISLSVEQKDLIKTALADAQYHTLA</sequence>
<dbReference type="Pfam" id="PF00226">
    <property type="entry name" value="DnaJ"/>
    <property type="match status" value="1"/>
</dbReference>
<dbReference type="Pfam" id="PF01556">
    <property type="entry name" value="DnaJ_C"/>
    <property type="match status" value="1"/>
</dbReference>
<dbReference type="PROSITE" id="PS50076">
    <property type="entry name" value="DNAJ_2"/>
    <property type="match status" value="1"/>
</dbReference>
<name>A0ABQ7JDF7_9APIC</name>
<dbReference type="PROSITE" id="PS00636">
    <property type="entry name" value="DNAJ_1"/>
    <property type="match status" value="1"/>
</dbReference>
<dbReference type="InterPro" id="IPR001623">
    <property type="entry name" value="DnaJ_domain"/>
</dbReference>
<evidence type="ECO:0000313" key="2">
    <source>
        <dbReference type="EMBL" id="KAF8822062.1"/>
    </source>
</evidence>
<dbReference type="SMART" id="SM00271">
    <property type="entry name" value="DnaJ"/>
    <property type="match status" value="1"/>
</dbReference>
<gene>
    <name evidence="2" type="ORF">IE077_004223</name>
</gene>
<dbReference type="InterPro" id="IPR044713">
    <property type="entry name" value="DNJA1/2-like"/>
</dbReference>